<comment type="caution">
    <text evidence="2">The sequence shown here is derived from an EMBL/GenBank/DDBJ whole genome shotgun (WGS) entry which is preliminary data.</text>
</comment>
<dbReference type="SUPFAM" id="SSF55166">
    <property type="entry name" value="Hedgehog/DD-peptidase"/>
    <property type="match status" value="1"/>
</dbReference>
<evidence type="ECO:0000313" key="3">
    <source>
        <dbReference type="Proteomes" id="UP000019678"/>
    </source>
</evidence>
<dbReference type="EMBL" id="ASRX01000002">
    <property type="protein sequence ID" value="EYF08860.1"/>
    <property type="molecule type" value="Genomic_DNA"/>
</dbReference>
<feature type="region of interest" description="Disordered" evidence="1">
    <location>
        <begin position="322"/>
        <end position="403"/>
    </location>
</feature>
<feature type="compositionally biased region" description="Basic and acidic residues" evidence="1">
    <location>
        <begin position="94"/>
        <end position="114"/>
    </location>
</feature>
<dbReference type="eggNOG" id="COG3108">
    <property type="taxonomic scope" value="Bacteria"/>
</dbReference>
<feature type="compositionally biased region" description="Low complexity" evidence="1">
    <location>
        <begin position="10"/>
        <end position="31"/>
    </location>
</feature>
<evidence type="ECO:0000313" key="2">
    <source>
        <dbReference type="EMBL" id="EYF08860.1"/>
    </source>
</evidence>
<sequence length="403" mass="43471">MFASVPGTVARAAPPSAAQSSAPASRGAEPSAEGKSKPKSEGKSKPKKERSKASPAKSQKKQGQQGATNLEKPSAQGPAPEKSAPGRTGTRSGETSKKAEKAEKRAASEADKSKPGKKTVAVRMGGSKRREETRSGKKASKPAPKPCLGTAVQIDRGGLEGERITLVTCAGKPRAEARRQLSVLARPWGTPHPGVLPAPEPQGRPTKGQQAKRGEEIAPGVRLVDPGLLVRIDALARRYPDRTISLVSGYRPRSRGSLHQTARALDLRIAGVPNHELVAACRTLTDTGCGYYPNSSFIHVDVRSPGTGVVSWIDASGPGETPRYVSAWPPPASETPASEPPASERRPRRSRPRRSRPCRSRPCRSRLPRRRLPRSPRRSRLPRRRPPRPRSRAPGRQTRRSQR</sequence>
<dbReference type="InterPro" id="IPR009045">
    <property type="entry name" value="Zn_M74/Hedgehog-like"/>
</dbReference>
<gene>
    <name evidence="2" type="ORF">CAP_2721</name>
</gene>
<feature type="region of interest" description="Disordered" evidence="1">
    <location>
        <begin position="1"/>
        <end position="150"/>
    </location>
</feature>
<feature type="compositionally biased region" description="Basic and acidic residues" evidence="1">
    <location>
        <begin position="32"/>
        <end position="44"/>
    </location>
</feature>
<accession>A0A017TJ39</accession>
<dbReference type="STRING" id="1192034.CAP_2721"/>
<dbReference type="Gene3D" id="3.30.1380.10">
    <property type="match status" value="1"/>
</dbReference>
<feature type="compositionally biased region" description="Basic residues" evidence="1">
    <location>
        <begin position="346"/>
        <end position="403"/>
    </location>
</feature>
<dbReference type="Proteomes" id="UP000019678">
    <property type="component" value="Unassembled WGS sequence"/>
</dbReference>
<dbReference type="AlphaFoldDB" id="A0A017TJ39"/>
<proteinExistence type="predicted"/>
<feature type="compositionally biased region" description="Low complexity" evidence="1">
    <location>
        <begin position="53"/>
        <end position="67"/>
    </location>
</feature>
<name>A0A017TJ39_9BACT</name>
<evidence type="ECO:0000256" key="1">
    <source>
        <dbReference type="SAM" id="MobiDB-lite"/>
    </source>
</evidence>
<feature type="region of interest" description="Disordered" evidence="1">
    <location>
        <begin position="186"/>
        <end position="218"/>
    </location>
</feature>
<dbReference type="RefSeq" id="WP_052373936.1">
    <property type="nucleotide sequence ID" value="NZ_ASRX01000002.1"/>
</dbReference>
<keyword evidence="3" id="KW-1185">Reference proteome</keyword>
<organism evidence="2 3">
    <name type="scientific">Chondromyces apiculatus DSM 436</name>
    <dbReference type="NCBI Taxonomy" id="1192034"/>
    <lineage>
        <taxon>Bacteria</taxon>
        <taxon>Pseudomonadati</taxon>
        <taxon>Myxococcota</taxon>
        <taxon>Polyangia</taxon>
        <taxon>Polyangiales</taxon>
        <taxon>Polyangiaceae</taxon>
        <taxon>Chondromyces</taxon>
    </lineage>
</organism>
<dbReference type="Pfam" id="PF05951">
    <property type="entry name" value="Peptidase_M15_2"/>
    <property type="match status" value="1"/>
</dbReference>
<protein>
    <submittedName>
        <fullName evidence="2">Ribonuclease E</fullName>
    </submittedName>
</protein>
<reference evidence="2 3" key="1">
    <citation type="submission" date="2013-05" db="EMBL/GenBank/DDBJ databases">
        <title>Genome assembly of Chondromyces apiculatus DSM 436.</title>
        <authorList>
            <person name="Sharma G."/>
            <person name="Khatri I."/>
            <person name="Kaur C."/>
            <person name="Mayilraj S."/>
            <person name="Subramanian S."/>
        </authorList>
    </citation>
    <scope>NUCLEOTIDE SEQUENCE [LARGE SCALE GENOMIC DNA]</scope>
    <source>
        <strain evidence="2 3">DSM 436</strain>
    </source>
</reference>
<dbReference type="InterPro" id="IPR010275">
    <property type="entry name" value="MepK"/>
</dbReference>